<dbReference type="Proteomes" id="UP000265520">
    <property type="component" value="Unassembled WGS sequence"/>
</dbReference>
<comment type="caution">
    <text evidence="1">The sequence shown here is derived from an EMBL/GenBank/DDBJ whole genome shotgun (WGS) entry which is preliminary data.</text>
</comment>
<sequence>MDFRVSLSSWLLPPSALRRTASSNEGVSFFCLDDVFTVVRGRMVSAVGFAGV</sequence>
<keyword evidence="2" id="KW-1185">Reference proteome</keyword>
<evidence type="ECO:0000313" key="1">
    <source>
        <dbReference type="EMBL" id="MCI58161.1"/>
    </source>
</evidence>
<dbReference type="AlphaFoldDB" id="A0A392TAL8"/>
<dbReference type="EMBL" id="LXQA010541436">
    <property type="protein sequence ID" value="MCI58161.1"/>
    <property type="molecule type" value="Genomic_DNA"/>
</dbReference>
<name>A0A392TAL8_9FABA</name>
<accession>A0A392TAL8</accession>
<proteinExistence type="predicted"/>
<organism evidence="1 2">
    <name type="scientific">Trifolium medium</name>
    <dbReference type="NCBI Taxonomy" id="97028"/>
    <lineage>
        <taxon>Eukaryota</taxon>
        <taxon>Viridiplantae</taxon>
        <taxon>Streptophyta</taxon>
        <taxon>Embryophyta</taxon>
        <taxon>Tracheophyta</taxon>
        <taxon>Spermatophyta</taxon>
        <taxon>Magnoliopsida</taxon>
        <taxon>eudicotyledons</taxon>
        <taxon>Gunneridae</taxon>
        <taxon>Pentapetalae</taxon>
        <taxon>rosids</taxon>
        <taxon>fabids</taxon>
        <taxon>Fabales</taxon>
        <taxon>Fabaceae</taxon>
        <taxon>Papilionoideae</taxon>
        <taxon>50 kb inversion clade</taxon>
        <taxon>NPAAA clade</taxon>
        <taxon>Hologalegina</taxon>
        <taxon>IRL clade</taxon>
        <taxon>Trifolieae</taxon>
        <taxon>Trifolium</taxon>
    </lineage>
</organism>
<evidence type="ECO:0000313" key="2">
    <source>
        <dbReference type="Proteomes" id="UP000265520"/>
    </source>
</evidence>
<reference evidence="1 2" key="1">
    <citation type="journal article" date="2018" name="Front. Plant Sci.">
        <title>Red Clover (Trifolium pratense) and Zigzag Clover (T. medium) - A Picture of Genomic Similarities and Differences.</title>
        <authorList>
            <person name="Dluhosova J."/>
            <person name="Istvanek J."/>
            <person name="Nedelnik J."/>
            <person name="Repkova J."/>
        </authorList>
    </citation>
    <scope>NUCLEOTIDE SEQUENCE [LARGE SCALE GENOMIC DNA]</scope>
    <source>
        <strain evidence="2">cv. 10/8</strain>
        <tissue evidence="1">Leaf</tissue>
    </source>
</reference>
<protein>
    <submittedName>
        <fullName evidence="1">Uncharacterized protein</fullName>
    </submittedName>
</protein>